<reference evidence="1 2" key="1">
    <citation type="submission" date="2024-01" db="EMBL/GenBank/DDBJ databases">
        <title>Genome assemblies of Stephania.</title>
        <authorList>
            <person name="Yang L."/>
        </authorList>
    </citation>
    <scope>NUCLEOTIDE SEQUENCE [LARGE SCALE GENOMIC DNA]</scope>
    <source>
        <strain evidence="1">QJT</strain>
        <tissue evidence="1">Leaf</tissue>
    </source>
</reference>
<evidence type="ECO:0000313" key="1">
    <source>
        <dbReference type="EMBL" id="KAK9154439.1"/>
    </source>
</evidence>
<organism evidence="1 2">
    <name type="scientific">Stephania japonica</name>
    <dbReference type="NCBI Taxonomy" id="461633"/>
    <lineage>
        <taxon>Eukaryota</taxon>
        <taxon>Viridiplantae</taxon>
        <taxon>Streptophyta</taxon>
        <taxon>Embryophyta</taxon>
        <taxon>Tracheophyta</taxon>
        <taxon>Spermatophyta</taxon>
        <taxon>Magnoliopsida</taxon>
        <taxon>Ranunculales</taxon>
        <taxon>Menispermaceae</taxon>
        <taxon>Menispermoideae</taxon>
        <taxon>Cissampelideae</taxon>
        <taxon>Stephania</taxon>
    </lineage>
</organism>
<dbReference type="Proteomes" id="UP001417504">
    <property type="component" value="Unassembled WGS sequence"/>
</dbReference>
<dbReference type="EMBL" id="JBBNAE010000001">
    <property type="protein sequence ID" value="KAK9154439.1"/>
    <property type="molecule type" value="Genomic_DNA"/>
</dbReference>
<name>A0AAP0KN65_9MAGN</name>
<proteinExistence type="predicted"/>
<comment type="caution">
    <text evidence="1">The sequence shown here is derived from an EMBL/GenBank/DDBJ whole genome shotgun (WGS) entry which is preliminary data.</text>
</comment>
<evidence type="ECO:0000313" key="2">
    <source>
        <dbReference type="Proteomes" id="UP001417504"/>
    </source>
</evidence>
<sequence>MIGLETSQRGHNTPNFAALHSISWIKQLEFVLDVAFAGFDFNSVFFEPCLFKNR</sequence>
<dbReference type="AlphaFoldDB" id="A0AAP0KN65"/>
<keyword evidence="2" id="KW-1185">Reference proteome</keyword>
<gene>
    <name evidence="1" type="ORF">Sjap_001919</name>
</gene>
<protein>
    <submittedName>
        <fullName evidence="1">Uncharacterized protein</fullName>
    </submittedName>
</protein>
<accession>A0AAP0KN65</accession>